<dbReference type="EMBL" id="CAMPGE010003217">
    <property type="protein sequence ID" value="CAI2362041.1"/>
    <property type="molecule type" value="Genomic_DNA"/>
</dbReference>
<dbReference type="AlphaFoldDB" id="A0AAD1X8X2"/>
<evidence type="ECO:0000256" key="1">
    <source>
        <dbReference type="SAM" id="MobiDB-lite"/>
    </source>
</evidence>
<dbReference type="Proteomes" id="UP001295684">
    <property type="component" value="Unassembled WGS sequence"/>
</dbReference>
<organism evidence="2 3">
    <name type="scientific">Euplotes crassus</name>
    <dbReference type="NCBI Taxonomy" id="5936"/>
    <lineage>
        <taxon>Eukaryota</taxon>
        <taxon>Sar</taxon>
        <taxon>Alveolata</taxon>
        <taxon>Ciliophora</taxon>
        <taxon>Intramacronucleata</taxon>
        <taxon>Spirotrichea</taxon>
        <taxon>Hypotrichia</taxon>
        <taxon>Euplotida</taxon>
        <taxon>Euplotidae</taxon>
        <taxon>Moneuplotes</taxon>
    </lineage>
</organism>
<feature type="compositionally biased region" description="Basic and acidic residues" evidence="1">
    <location>
        <begin position="83"/>
        <end position="92"/>
    </location>
</feature>
<proteinExistence type="predicted"/>
<comment type="caution">
    <text evidence="2">The sequence shown here is derived from an EMBL/GenBank/DDBJ whole genome shotgun (WGS) entry which is preliminary data.</text>
</comment>
<name>A0AAD1X8X2_EUPCR</name>
<feature type="compositionally biased region" description="Basic residues" evidence="1">
    <location>
        <begin position="94"/>
        <end position="105"/>
    </location>
</feature>
<evidence type="ECO:0000313" key="3">
    <source>
        <dbReference type="Proteomes" id="UP001295684"/>
    </source>
</evidence>
<feature type="region of interest" description="Disordered" evidence="1">
    <location>
        <begin position="1"/>
        <end position="29"/>
    </location>
</feature>
<protein>
    <submittedName>
        <fullName evidence="2">Uncharacterized protein</fullName>
    </submittedName>
</protein>
<feature type="region of interest" description="Disordered" evidence="1">
    <location>
        <begin position="181"/>
        <end position="219"/>
    </location>
</feature>
<sequence>MELETKSHPSKISGMHVFSSFKKEMPERPERITKNKFDYMYKNTSLFKKSPKKATKLTEKDFDKDSKIVRINPVNVSSTLNPENHKKRESGGMKKLKNTMRLKSKQFKDFPKAKEKSDANKNDFKTTKSFNALALIDKCIKKNSKINNSEKQRHHDRSLSQKFGINIPIYKLSEKNSSIFKQTKQPTQFQSQSMNSRKHSKRYSQRPTKLEGNTYDSHSKPPLKCIEALATTKREQKHFVGDMKKHQLKIYPLNFPASPMSVCKAIKDINSLATKTNKATKFVSTPSNKISSQFTKKLRQDIKMSVKKNQIKESISKKSLQVNPGLKCIDSKSSFLSHGRGASLDVRLKKDFQPFRTKDEFDSGDNLQAKTADIDKNVIKSDTSVSKIEVVLPQIGITSSRFIKNTKNKTQHINIEPSLKINFQHTKIKKGQIFINSPSSPTQNFAKHLNLKDFNVKKASKYLKRYVQNKSIQNKPVKPSPKPKLFKPIKVRQLSISQKDEQIEGWAIEENEFVHDFL</sequence>
<evidence type="ECO:0000313" key="2">
    <source>
        <dbReference type="EMBL" id="CAI2362041.1"/>
    </source>
</evidence>
<accession>A0AAD1X8X2</accession>
<gene>
    <name evidence="2" type="ORF">ECRASSUSDP1_LOCUS3358</name>
</gene>
<feature type="compositionally biased region" description="Basic and acidic residues" evidence="1">
    <location>
        <begin position="106"/>
        <end position="121"/>
    </location>
</feature>
<feature type="compositionally biased region" description="Polar residues" evidence="1">
    <location>
        <begin position="181"/>
        <end position="195"/>
    </location>
</feature>
<reference evidence="2" key="1">
    <citation type="submission" date="2023-07" db="EMBL/GenBank/DDBJ databases">
        <authorList>
            <consortium name="AG Swart"/>
            <person name="Singh M."/>
            <person name="Singh A."/>
            <person name="Seah K."/>
            <person name="Emmerich C."/>
        </authorList>
    </citation>
    <scope>NUCLEOTIDE SEQUENCE</scope>
    <source>
        <strain evidence="2">DP1</strain>
    </source>
</reference>
<feature type="region of interest" description="Disordered" evidence="1">
    <location>
        <begin position="73"/>
        <end position="121"/>
    </location>
</feature>
<keyword evidence="3" id="KW-1185">Reference proteome</keyword>